<keyword evidence="4" id="KW-0804">Transcription</keyword>
<dbReference type="PANTHER" id="PTHR34067">
    <property type="entry name" value="OS04G0193200 PROTEIN"/>
    <property type="match status" value="1"/>
</dbReference>
<feature type="region of interest" description="Disordered" evidence="6">
    <location>
        <begin position="222"/>
        <end position="248"/>
    </location>
</feature>
<dbReference type="SUPFAM" id="SSF54171">
    <property type="entry name" value="DNA-binding domain"/>
    <property type="match status" value="2"/>
</dbReference>
<dbReference type="GO" id="GO:0005634">
    <property type="term" value="C:nucleus"/>
    <property type="evidence" value="ECO:0007669"/>
    <property type="project" value="UniProtKB-SubCell"/>
</dbReference>
<organism evidence="8">
    <name type="scientific">Eucalyptus grandis</name>
    <name type="common">Flooded gum</name>
    <dbReference type="NCBI Taxonomy" id="71139"/>
    <lineage>
        <taxon>Eukaryota</taxon>
        <taxon>Viridiplantae</taxon>
        <taxon>Streptophyta</taxon>
        <taxon>Embryophyta</taxon>
        <taxon>Tracheophyta</taxon>
        <taxon>Spermatophyta</taxon>
        <taxon>Magnoliopsida</taxon>
        <taxon>eudicotyledons</taxon>
        <taxon>Gunneridae</taxon>
        <taxon>Pentapetalae</taxon>
        <taxon>rosids</taxon>
        <taxon>malvids</taxon>
        <taxon>Myrtales</taxon>
        <taxon>Myrtaceae</taxon>
        <taxon>Myrtoideae</taxon>
        <taxon>Eucalypteae</taxon>
        <taxon>Eucalyptus</taxon>
    </lineage>
</organism>
<evidence type="ECO:0000256" key="3">
    <source>
        <dbReference type="ARBA" id="ARBA00023125"/>
    </source>
</evidence>
<feature type="domain" description="MBD" evidence="7">
    <location>
        <begin position="252"/>
        <end position="330"/>
    </location>
</feature>
<feature type="region of interest" description="Disordered" evidence="6">
    <location>
        <begin position="178"/>
        <end position="198"/>
    </location>
</feature>
<dbReference type="Gene3D" id="3.30.890.10">
    <property type="entry name" value="Methyl-cpg-binding Protein 2, Chain A"/>
    <property type="match status" value="2"/>
</dbReference>
<dbReference type="InterPro" id="IPR038945">
    <property type="entry name" value="MBD13-like"/>
</dbReference>
<evidence type="ECO:0000256" key="5">
    <source>
        <dbReference type="ARBA" id="ARBA00023242"/>
    </source>
</evidence>
<name>A0A058ZYG6_EUCGR</name>
<dbReference type="OMA" id="CSQKIVQ"/>
<dbReference type="PANTHER" id="PTHR34067:SF24">
    <property type="entry name" value="METHYL-CPG-BINDING DOMAIN-CONTAINING PROTEIN 13"/>
    <property type="match status" value="1"/>
</dbReference>
<gene>
    <name evidence="8" type="ORF">EUGRSUZ_K00243</name>
</gene>
<feature type="region of interest" description="Disordered" evidence="6">
    <location>
        <begin position="785"/>
        <end position="818"/>
    </location>
</feature>
<feature type="compositionally biased region" description="Polar residues" evidence="6">
    <location>
        <begin position="795"/>
        <end position="804"/>
    </location>
</feature>
<dbReference type="AlphaFoldDB" id="A0A058ZYG6"/>
<keyword evidence="5" id="KW-0539">Nucleus</keyword>
<evidence type="ECO:0000313" key="8">
    <source>
        <dbReference type="EMBL" id="KCW46411.1"/>
    </source>
</evidence>
<evidence type="ECO:0000259" key="7">
    <source>
        <dbReference type="PROSITE" id="PS50982"/>
    </source>
</evidence>
<evidence type="ECO:0000256" key="2">
    <source>
        <dbReference type="ARBA" id="ARBA00023015"/>
    </source>
</evidence>
<dbReference type="Gramene" id="KCW46411">
    <property type="protein sequence ID" value="KCW46411"/>
    <property type="gene ID" value="EUGRSUZ_K00243"/>
</dbReference>
<feature type="region of interest" description="Disordered" evidence="6">
    <location>
        <begin position="491"/>
        <end position="524"/>
    </location>
</feature>
<dbReference type="InterPro" id="IPR001739">
    <property type="entry name" value="Methyl_CpG_DNA-bd"/>
</dbReference>
<feature type="region of interest" description="Disordered" evidence="6">
    <location>
        <begin position="450"/>
        <end position="470"/>
    </location>
</feature>
<feature type="region of interest" description="Disordered" evidence="6">
    <location>
        <begin position="401"/>
        <end position="434"/>
    </location>
</feature>
<feature type="region of interest" description="Disordered" evidence="6">
    <location>
        <begin position="557"/>
        <end position="591"/>
    </location>
</feature>
<dbReference type="InterPro" id="IPR016177">
    <property type="entry name" value="DNA-bd_dom_sf"/>
</dbReference>
<dbReference type="STRING" id="71139.A0A058ZYG6"/>
<dbReference type="PROSITE" id="PS50982">
    <property type="entry name" value="MBD"/>
    <property type="match status" value="2"/>
</dbReference>
<reference evidence="8" key="1">
    <citation type="submission" date="2013-07" db="EMBL/GenBank/DDBJ databases">
        <title>The genome of Eucalyptus grandis.</title>
        <authorList>
            <person name="Schmutz J."/>
            <person name="Hayes R."/>
            <person name="Myburg A."/>
            <person name="Tuskan G."/>
            <person name="Grattapaglia D."/>
            <person name="Rokhsar D.S."/>
        </authorList>
    </citation>
    <scope>NUCLEOTIDE SEQUENCE</scope>
    <source>
        <tissue evidence="8">Leaf extractions</tissue>
    </source>
</reference>
<dbReference type="FunCoup" id="A0A058ZYG6">
    <property type="interactions" value="422"/>
</dbReference>
<keyword evidence="3" id="KW-0238">DNA-binding</keyword>
<dbReference type="GO" id="GO:0003677">
    <property type="term" value="F:DNA binding"/>
    <property type="evidence" value="ECO:0007669"/>
    <property type="project" value="UniProtKB-KW"/>
</dbReference>
<feature type="compositionally biased region" description="Basic and acidic residues" evidence="6">
    <location>
        <begin position="408"/>
        <end position="434"/>
    </location>
</feature>
<feature type="compositionally biased region" description="Polar residues" evidence="6">
    <location>
        <begin position="501"/>
        <end position="513"/>
    </location>
</feature>
<feature type="compositionally biased region" description="Basic and acidic residues" evidence="6">
    <location>
        <begin position="84"/>
        <end position="105"/>
    </location>
</feature>
<dbReference type="Pfam" id="PF01429">
    <property type="entry name" value="MBD"/>
    <property type="match status" value="2"/>
</dbReference>
<evidence type="ECO:0000256" key="4">
    <source>
        <dbReference type="ARBA" id="ARBA00023163"/>
    </source>
</evidence>
<evidence type="ECO:0000256" key="1">
    <source>
        <dbReference type="ARBA" id="ARBA00004123"/>
    </source>
</evidence>
<feature type="domain" description="MBD" evidence="7">
    <location>
        <begin position="1"/>
        <end position="69"/>
    </location>
</feature>
<dbReference type="KEGG" id="egr:104424406"/>
<accession>A0A058ZYG6</accession>
<dbReference type="eggNOG" id="ENOG502QWBB">
    <property type="taxonomic scope" value="Eukaryota"/>
</dbReference>
<dbReference type="OrthoDB" id="10072024at2759"/>
<comment type="subcellular location">
    <subcellularLocation>
        <location evidence="1">Nucleus</location>
    </subcellularLocation>
</comment>
<proteinExistence type="predicted"/>
<feature type="region of interest" description="Disordered" evidence="6">
    <location>
        <begin position="82"/>
        <end position="111"/>
    </location>
</feature>
<protein>
    <recommendedName>
        <fullName evidence="7">MBD domain-containing protein</fullName>
    </recommendedName>
</protein>
<dbReference type="InParanoid" id="A0A058ZYG6"/>
<dbReference type="EMBL" id="KK198763">
    <property type="protein sequence ID" value="KCW46411.1"/>
    <property type="molecule type" value="Genomic_DNA"/>
</dbReference>
<keyword evidence="2" id="KW-0805">Transcription regulation</keyword>
<feature type="compositionally biased region" description="Polar residues" evidence="6">
    <location>
        <begin position="231"/>
        <end position="240"/>
    </location>
</feature>
<sequence length="818" mass="90252">MADESSDEWLPSGWTVTVRVKRSGRKDRLYTSPDGIRYSTKVEVLRYLKTVPCNSPQPKEEKNVLLEQSVGSSCDGIVHTDSFPSKEDRKINPDQYDKNRYDHTARNSPPPFKEEHKIGLEHCSKDFSCNAIESGSPTFKGKKIVCGDAVDSCTLLPVGQEVDLDRLVKMVCSESAENHSTLTREEDKSSHQQSPKDVCSDTAWISSSTFKEEKIFNLDDSAKEAHENKTESTSPSLKQNNKARRQQPTVNVVVEKVVAEGLPEGWTKEIKVKRKNGTIIRRDPYYTDPVSGYVFRSMKDVRRYLDTGDIGRLAYKPPDKDEIDAELEDSKITLPVVTKKQKLSVVETEGTDDQGLQQSECVTDKHMPTSDQPEEVIPVLGVCGSSVDAVGREGTDFSCSRVSDAEGLEQKQEKSNCSEKDLPVPEGRTLSEEHSQNLVVAEGNKEIETSIQKSQEKKKKKKGLAVPQRASKRLAGIAVDPTVEITTVRANRGPAKHVNQEEVSQAKDTTSGSGVAPEPQSMEQLGLQQDTKCTGEAEEAKETSEVVAACKEDFEDLEDDRKKQGGAKPLQRESLSIASEHPGNVESVHKSEEKPVLPFDLPSEDILSDPCIEFAIKTLTGISFDTSTENALEFSNSRNSLGDLAHLNVHGENMETEKEENEKQGCGVVLPLQKLAQPEKHVGKVSAEETAGDVPGSSLNLPFGDSWADPCIEFAIKTLTGAIPVEYGLDVHDLIQQQMRSSQMQEASDLNLSNAGLDNFCRTDLLWQHSADTAVKPVCRPQAGLVPAAPHTGNVDFQRSSGSVRRQHRQDRSNKCQR</sequence>
<evidence type="ECO:0000256" key="6">
    <source>
        <dbReference type="SAM" id="MobiDB-lite"/>
    </source>
</evidence>